<evidence type="ECO:0000256" key="7">
    <source>
        <dbReference type="ARBA" id="ARBA00022692"/>
    </source>
</evidence>
<keyword evidence="18" id="KW-0446">Lipid-binding</keyword>
<accession>A0A368GRW4</accession>
<evidence type="ECO:0000256" key="16">
    <source>
        <dbReference type="ARBA" id="ARBA00023034"/>
    </source>
</evidence>
<dbReference type="OrthoDB" id="415706at2759"/>
<comment type="subcellular location">
    <subcellularLocation>
        <location evidence="1">Endoplasmic reticulum</location>
    </subcellularLocation>
    <subcellularLocation>
        <location evidence="2">Golgi apparatus membrane</location>
    </subcellularLocation>
    <subcellularLocation>
        <location evidence="3">Mitochondrion inner membrane</location>
        <topology evidence="3">Single-pass membrane protein</topology>
    </subcellularLocation>
    <subcellularLocation>
        <location evidence="4">Mitochondrion intermembrane space</location>
    </subcellularLocation>
</comment>
<keyword evidence="15 27" id="KW-1133">Transmembrane helix</keyword>
<dbReference type="Gene3D" id="3.40.140.10">
    <property type="entry name" value="Cytidine Deaminase, domain 2"/>
    <property type="match status" value="1"/>
</dbReference>
<comment type="catalytic activity">
    <reaction evidence="24">
        <text>GTP + H2O = GDP + phosphate + H(+)</text>
        <dbReference type="Rhea" id="RHEA:19669"/>
        <dbReference type="ChEBI" id="CHEBI:15377"/>
        <dbReference type="ChEBI" id="CHEBI:15378"/>
        <dbReference type="ChEBI" id="CHEBI:37565"/>
        <dbReference type="ChEBI" id="CHEBI:43474"/>
        <dbReference type="ChEBI" id="CHEBI:58189"/>
        <dbReference type="EC" id="3.6.5.5"/>
    </reaction>
</comment>
<evidence type="ECO:0000256" key="10">
    <source>
        <dbReference type="ARBA" id="ARBA00022741"/>
    </source>
</evidence>
<feature type="region of interest" description="Disordered" evidence="26">
    <location>
        <begin position="1"/>
        <end position="25"/>
    </location>
</feature>
<reference evidence="31 32" key="1">
    <citation type="submission" date="2014-10" db="EMBL/GenBank/DDBJ databases">
        <title>Draft genome of the hookworm Ancylostoma caninum.</title>
        <authorList>
            <person name="Mitreva M."/>
        </authorList>
    </citation>
    <scope>NUCLEOTIDE SEQUENCE [LARGE SCALE GENOMIC DNA]</scope>
    <source>
        <strain evidence="31 32">Baltimore</strain>
    </source>
</reference>
<dbReference type="CDD" id="cd13214">
    <property type="entry name" value="PH-GRAM_WBP2"/>
    <property type="match status" value="1"/>
</dbReference>
<feature type="transmembrane region" description="Helical" evidence="27">
    <location>
        <begin position="1838"/>
        <end position="1861"/>
    </location>
</feature>
<evidence type="ECO:0000256" key="1">
    <source>
        <dbReference type="ARBA" id="ARBA00004240"/>
    </source>
</evidence>
<dbReference type="GO" id="GO:0000139">
    <property type="term" value="C:Golgi membrane"/>
    <property type="evidence" value="ECO:0007669"/>
    <property type="project" value="UniProtKB-SubCell"/>
</dbReference>
<keyword evidence="9" id="KW-0677">Repeat</keyword>
<feature type="transmembrane region" description="Helical" evidence="27">
    <location>
        <begin position="1914"/>
        <end position="1933"/>
    </location>
</feature>
<evidence type="ECO:0000256" key="8">
    <source>
        <dbReference type="ARBA" id="ARBA00022703"/>
    </source>
</evidence>
<evidence type="ECO:0000256" key="19">
    <source>
        <dbReference type="ARBA" id="ARBA00023128"/>
    </source>
</evidence>
<dbReference type="SUPFAM" id="SSF52540">
    <property type="entry name" value="P-loop containing nucleoside triphosphate hydrolases"/>
    <property type="match status" value="1"/>
</dbReference>
<keyword evidence="7 27" id="KW-0812">Transmembrane</keyword>
<keyword evidence="21 27" id="KW-0472">Membrane</keyword>
<dbReference type="GO" id="GO:0045540">
    <property type="term" value="P:regulation of cholesterol biosynthetic process"/>
    <property type="evidence" value="ECO:0007669"/>
    <property type="project" value="TreeGrafter"/>
</dbReference>
<keyword evidence="12" id="KW-0378">Hydrolase</keyword>
<evidence type="ECO:0000256" key="25">
    <source>
        <dbReference type="SAM" id="Coils"/>
    </source>
</evidence>
<dbReference type="SMART" id="SM00232">
    <property type="entry name" value="JAB_MPN"/>
    <property type="match status" value="1"/>
</dbReference>
<dbReference type="PANTHER" id="PTHR46378">
    <property type="entry name" value="STEROL REGULATORY ELEMENT-BINDING PROTEIN CLEAVAGE-ACTIVATING PROTEIN"/>
    <property type="match status" value="1"/>
</dbReference>
<keyword evidence="20" id="KW-0342">GTP-binding</keyword>
<dbReference type="InterPro" id="IPR045817">
    <property type="entry name" value="OPA1_C"/>
</dbReference>
<keyword evidence="16" id="KW-0333">Golgi apparatus</keyword>
<dbReference type="SMART" id="SM00053">
    <property type="entry name" value="DYNc"/>
    <property type="match status" value="1"/>
</dbReference>
<dbReference type="EC" id="3.6.5.5" evidence="5"/>
<dbReference type="PROSITE" id="PS50156">
    <property type="entry name" value="SSD"/>
    <property type="match status" value="1"/>
</dbReference>
<keyword evidence="14" id="KW-0809">Transit peptide</keyword>
<dbReference type="PRINTS" id="PR00195">
    <property type="entry name" value="DYNAMIN"/>
</dbReference>
<evidence type="ECO:0000313" key="31">
    <source>
        <dbReference type="EMBL" id="RCN47064.1"/>
    </source>
</evidence>
<dbReference type="GO" id="GO:0006915">
    <property type="term" value="P:apoptotic process"/>
    <property type="evidence" value="ECO:0007669"/>
    <property type="project" value="UniProtKB-KW"/>
</dbReference>
<feature type="domain" description="SSD" evidence="28">
    <location>
        <begin position="1809"/>
        <end position="1967"/>
    </location>
</feature>
<evidence type="ECO:0000256" key="14">
    <source>
        <dbReference type="ARBA" id="ARBA00022946"/>
    </source>
</evidence>
<feature type="domain" description="Dynamin-type G" evidence="30">
    <location>
        <begin position="398"/>
        <end position="674"/>
    </location>
</feature>
<dbReference type="InterPro" id="IPR000555">
    <property type="entry name" value="JAMM/MPN+_dom"/>
</dbReference>
<dbReference type="GO" id="GO:0008237">
    <property type="term" value="F:metallopeptidase activity"/>
    <property type="evidence" value="ECO:0007669"/>
    <property type="project" value="InterPro"/>
</dbReference>
<evidence type="ECO:0000259" key="28">
    <source>
        <dbReference type="PROSITE" id="PS50156"/>
    </source>
</evidence>
<dbReference type="Pfam" id="PF01398">
    <property type="entry name" value="JAB"/>
    <property type="match status" value="1"/>
</dbReference>
<feature type="coiled-coil region" evidence="25">
    <location>
        <begin position="320"/>
        <end position="358"/>
    </location>
</feature>
<evidence type="ECO:0000256" key="22">
    <source>
        <dbReference type="ARBA" id="ARBA00023157"/>
    </source>
</evidence>
<dbReference type="Proteomes" id="UP000252519">
    <property type="component" value="Unassembled WGS sequence"/>
</dbReference>
<keyword evidence="19" id="KW-0496">Mitochondrion</keyword>
<feature type="domain" description="MPN" evidence="29">
    <location>
        <begin position="1260"/>
        <end position="1405"/>
    </location>
</feature>
<dbReference type="CDD" id="cd08771">
    <property type="entry name" value="DLP_1"/>
    <property type="match status" value="1"/>
</dbReference>
<evidence type="ECO:0000256" key="26">
    <source>
        <dbReference type="SAM" id="MobiDB-lite"/>
    </source>
</evidence>
<keyword evidence="22" id="KW-1015">Disulfide bond</keyword>
<evidence type="ECO:0000256" key="2">
    <source>
        <dbReference type="ARBA" id="ARBA00004394"/>
    </source>
</evidence>
<feature type="transmembrane region" description="Helical" evidence="27">
    <location>
        <begin position="1873"/>
        <end position="1894"/>
    </location>
</feature>
<evidence type="ECO:0000256" key="4">
    <source>
        <dbReference type="ARBA" id="ARBA00004569"/>
    </source>
</evidence>
<dbReference type="GO" id="GO:0032934">
    <property type="term" value="F:sterol binding"/>
    <property type="evidence" value="ECO:0007669"/>
    <property type="project" value="InterPro"/>
</dbReference>
<keyword evidence="10" id="KW-0547">Nucleotide-binding</keyword>
<dbReference type="InterPro" id="IPR030381">
    <property type="entry name" value="G_DYNAMIN_dom"/>
</dbReference>
<sequence>MQLRTLRLGGTRGITSLSNSRRTPRDRRGLLHRPLVLNIHAERQFIGAFTGIARHLLKLRYFVATGVIGGSVAASNWYEEWKASLPDFSLPEWSKVGAESLWHELSEQLSHIKEGFGGADSESKLANWMARFESFKRDRIAASSEHNNSSGPDDKNAKAATLLSFMAAFGVKKDEDEPTEESAEERIQKLQEEMLRTQLRYFVATGVIGGSVAASNWYEEWKANLPDFSLPEWSKVGAESLWHELSEQLSHIKEGFGGADSESKLANWMTRFESFKRDRIAASSEHNNSSGPDDKNAKAATLLSFMAAFGVKKDEDEPTEESAEERIQKLQEEMLRTQSQYQRELERLEKENKVLKQRLLLSDQGAVRRLKRLKRSLIDMYSEVLDLLSEYDSSYDTADNLPRVVVVGDQSAGKTSVLEMVAQARIFPRGSGEMMTRAPVKVTLSEGPYHVAQFKDSTREFDLSKEEDLRQLRSEIEIRMRNSVKDGHSVSNDVIALTVKGPNLARMVLVDLPGVISTVTADMARDTKDAIIRMSRTHMENPNAIILCIQDGSVDAERSNVTDLVSSIDPTGRRTILVLTKVDMAEKNLTNPDRIKKILEGKLFPMKALGYFGVVTGRGNSADSIEEIRKYEENFFSNSQLLKDGVLKPSQMTTRNMSLAVSDCFWRMVRDSIESQADAFRATRFNLETEWKNTFPRIRQLDRDELFDKARGEILDEIVNLSLVTAEEWEKLLQTKLWDTISSHVFDQILMPAWVVDNAGSFNTLVDIRLKHWADKELPQRSINSGWETLREVFSRQVNHDAASRSDHDPIFDPLKEAVVQEAVASHQWDSKALDYLRVIQLNAMDDRAVPDRKTWDSACHFMGQTASNRLAAVKKQLDDARGPGWVSRWVFWQTPSADNHFASAVQDELATMLASDPDHKQALTDEDIMVVRRNLEMKGVIEVPSETIRRQWNLMYKKHFLEKTIQNSRDCPALYQHYRQGFNEGDIDCQTVVFFYRIQKMLKLTSNALRQQITNTEQRRLEKEVKDVLDDWSQESEKKQKYLTGRRVDLAEELSMSINTANTPDGRGVLIYNGEVILVFARSVVMTIGKNPNQNLEGKFNGTLYLTSHRVIFMPDGPQVFRSFEMPFSSMQDVHLEQPIFGSHLCFPCFIGTYSSHRLGANYLRGIAVAIPGSQLYGEVPWRLTFNKGGCIDFGQTLLEAVDRASRFRPSNAPPPYAPPRGDFYAAPPDYYAPSQDGKFLHYSMQTRQSYYMASNLTVKVHPVVYMTIVDSYLRRQRPTKAGQPANDKALGTLMGFYEKDAVQVTNCFAIPFSELRDDLELDDSFNQQMIQMLKRAAPTEQPVGWFYTSSDLSSNCLIYHDYYHRVINEVSRKEVPPLILLTLDTTFSSVDDKYRMPMRAYLRTLAGIPRARDPHCAIFNPLRVELDAFPGECVAMQLIENALDSRRREVTMESGLEQLERSIGQIIEWLERLLEYVNEVTSRDELPADATMGRRLMDIVNTAATHMQTEKLDSLVKNSLRLEEHGMVPPNRAVSLRERVAQAYHDYGRLCSAHPVACLSMSLMTMVVLSYPTFTKFHLPASNPISIHWDDKPFMESGGKSEWSHGLSNTFLQQVVIRGVVDPWISLNLTSEQAVRGPLSRAFLARKLILEHEDVDALCLQYMSEDFYSPSASPQRGCLLFDPTAFWEHSYDNFMDDSDVLATIFSHDCSSTACFRDLFLGIPIALTGIKNTYRSNRKRSSVIFMVLFYFCIDFSLTLFLVQYNNNVRTSLIDRLSSQTEFEYIPLRTEEENKFSHVLFRPRKAMIDYFPLLTSYAIFTFYLYYSARKFEMVASRWGLALAAAFTVGATLLMTTGVCAHLELTPTLWGAEIFPYIALILGLENILCVTRAVVYTPPSLDVSSRISHGLAQEGYALCKYFVMELTFLAIGYATRITEIQEFCMFAFIGLVIDFYMQMFFYAPCLTFDLQRLHSEEKRQFALKLFNTDIPHLHDFVPVKCPMRRIWPQFFEKKRLKKRTLSESQLDDREIQDDYDRKGSSIISRHC</sequence>
<dbReference type="GO" id="GO:0005758">
    <property type="term" value="C:mitochondrial intermembrane space"/>
    <property type="evidence" value="ECO:0007669"/>
    <property type="project" value="UniProtKB-SubCell"/>
</dbReference>
<evidence type="ECO:0000259" key="30">
    <source>
        <dbReference type="PROSITE" id="PS51718"/>
    </source>
</evidence>
<dbReference type="GO" id="GO:0005525">
    <property type="term" value="F:GTP binding"/>
    <property type="evidence" value="ECO:0007669"/>
    <property type="project" value="UniProtKB-KW"/>
</dbReference>
<dbReference type="Pfam" id="PF24006">
    <property type="entry name" value="SCAP_N"/>
    <property type="match status" value="1"/>
</dbReference>
<evidence type="ECO:0000313" key="32">
    <source>
        <dbReference type="Proteomes" id="UP000252519"/>
    </source>
</evidence>
<organism evidence="31 32">
    <name type="scientific">Ancylostoma caninum</name>
    <name type="common">Dog hookworm</name>
    <dbReference type="NCBI Taxonomy" id="29170"/>
    <lineage>
        <taxon>Eukaryota</taxon>
        <taxon>Metazoa</taxon>
        <taxon>Ecdysozoa</taxon>
        <taxon>Nematoda</taxon>
        <taxon>Chromadorea</taxon>
        <taxon>Rhabditida</taxon>
        <taxon>Rhabditina</taxon>
        <taxon>Rhabditomorpha</taxon>
        <taxon>Strongyloidea</taxon>
        <taxon>Ancylostomatidae</taxon>
        <taxon>Ancylostomatinae</taxon>
        <taxon>Ancylostoma</taxon>
    </lineage>
</organism>
<dbReference type="GO" id="GO:0032933">
    <property type="term" value="P:SREBP signaling pathway"/>
    <property type="evidence" value="ECO:0007669"/>
    <property type="project" value="InterPro"/>
</dbReference>
<keyword evidence="11" id="KW-0999">Mitochondrion inner membrane</keyword>
<evidence type="ECO:0000256" key="9">
    <source>
        <dbReference type="ARBA" id="ARBA00022737"/>
    </source>
</evidence>
<comment type="caution">
    <text evidence="31">The sequence shown here is derived from an EMBL/GenBank/DDBJ whole genome shotgun (WGS) entry which is preliminary data.</text>
</comment>
<dbReference type="InterPro" id="IPR000731">
    <property type="entry name" value="SSD"/>
</dbReference>
<dbReference type="InterPro" id="IPR053958">
    <property type="entry name" value="HMGCR/SNAP/NPC1-like_SSD"/>
</dbReference>
<proteinExistence type="predicted"/>
<dbReference type="SUPFAM" id="SSF50729">
    <property type="entry name" value="PH domain-like"/>
    <property type="match status" value="1"/>
</dbReference>
<dbReference type="Pfam" id="PF19434">
    <property type="entry name" value="OPA1_C"/>
    <property type="match status" value="1"/>
</dbReference>
<evidence type="ECO:0000256" key="6">
    <source>
        <dbReference type="ARBA" id="ARBA00022574"/>
    </source>
</evidence>
<dbReference type="InterPro" id="IPR045063">
    <property type="entry name" value="Dynamin_N"/>
</dbReference>
<keyword evidence="13" id="KW-0256">Endoplasmic reticulum</keyword>
<dbReference type="STRING" id="29170.A0A368GRW4"/>
<keyword evidence="6" id="KW-0853">WD repeat</keyword>
<evidence type="ECO:0000256" key="5">
    <source>
        <dbReference type="ARBA" id="ARBA00011980"/>
    </source>
</evidence>
<dbReference type="PANTHER" id="PTHR46378:SF1">
    <property type="entry name" value="STEROL REGULATORY ELEMENT-BINDING PROTEIN CLEAVAGE-ACTIVATING PROTEIN"/>
    <property type="match status" value="1"/>
</dbReference>
<gene>
    <name evidence="31" type="ORF">ANCCAN_06895</name>
</gene>
<dbReference type="InterPro" id="IPR022812">
    <property type="entry name" value="Dynamin"/>
</dbReference>
<dbReference type="GO" id="GO:0032936">
    <property type="term" value="C:SREBP-SCAP complex"/>
    <property type="evidence" value="ECO:0007669"/>
    <property type="project" value="TreeGrafter"/>
</dbReference>
<dbReference type="InterPro" id="IPR037518">
    <property type="entry name" value="MPN"/>
</dbReference>
<name>A0A368GRW4_ANCCA</name>
<dbReference type="InterPro" id="IPR001401">
    <property type="entry name" value="Dynamin_GTPase"/>
</dbReference>
<evidence type="ECO:0000256" key="27">
    <source>
        <dbReference type="SAM" id="Phobius"/>
    </source>
</evidence>
<evidence type="ECO:0000256" key="13">
    <source>
        <dbReference type="ARBA" id="ARBA00022824"/>
    </source>
</evidence>
<dbReference type="Gene3D" id="3.40.50.300">
    <property type="entry name" value="P-loop containing nucleotide triphosphate hydrolases"/>
    <property type="match status" value="1"/>
</dbReference>
<evidence type="ECO:0000256" key="23">
    <source>
        <dbReference type="ARBA" id="ARBA00044791"/>
    </source>
</evidence>
<protein>
    <recommendedName>
        <fullName evidence="23">Dynamin-like GTPase OPA1, mitochondrial</fullName>
        <ecNumber evidence="5">3.6.5.5</ecNumber>
    </recommendedName>
</protein>
<dbReference type="GO" id="GO:0003924">
    <property type="term" value="F:GTPase activity"/>
    <property type="evidence" value="ECO:0007669"/>
    <property type="project" value="InterPro"/>
</dbReference>
<evidence type="ECO:0000259" key="29">
    <source>
        <dbReference type="PROSITE" id="PS50249"/>
    </source>
</evidence>
<evidence type="ECO:0000256" key="17">
    <source>
        <dbReference type="ARBA" id="ARBA00023054"/>
    </source>
</evidence>
<evidence type="ECO:0000256" key="11">
    <source>
        <dbReference type="ARBA" id="ARBA00022792"/>
    </source>
</evidence>
<keyword evidence="17 25" id="KW-0175">Coiled coil</keyword>
<evidence type="ECO:0000256" key="3">
    <source>
        <dbReference type="ARBA" id="ARBA00004434"/>
    </source>
</evidence>
<feature type="transmembrane region" description="Helical" evidence="27">
    <location>
        <begin position="1807"/>
        <end position="1826"/>
    </location>
</feature>
<evidence type="ECO:0000256" key="21">
    <source>
        <dbReference type="ARBA" id="ARBA00023136"/>
    </source>
</evidence>
<keyword evidence="32" id="KW-1185">Reference proteome</keyword>
<dbReference type="PROSITE" id="PS51718">
    <property type="entry name" value="G_DYNAMIN_2"/>
    <property type="match status" value="1"/>
</dbReference>
<dbReference type="InterPro" id="IPR027417">
    <property type="entry name" value="P-loop_NTPase"/>
</dbReference>
<dbReference type="Pfam" id="PF13012">
    <property type="entry name" value="MitMem_reg"/>
    <property type="match status" value="1"/>
</dbReference>
<dbReference type="FunFam" id="3.40.50.300:FF:000171">
    <property type="entry name" value="Dynamin-like 120 kDa protein, mitochondrial"/>
    <property type="match status" value="1"/>
</dbReference>
<dbReference type="GO" id="GO:0005743">
    <property type="term" value="C:mitochondrial inner membrane"/>
    <property type="evidence" value="ECO:0007669"/>
    <property type="project" value="UniProtKB-SubCell"/>
</dbReference>
<dbReference type="PROSITE" id="PS50249">
    <property type="entry name" value="MPN"/>
    <property type="match status" value="1"/>
</dbReference>
<dbReference type="Pfam" id="PF00350">
    <property type="entry name" value="Dynamin_N"/>
    <property type="match status" value="1"/>
</dbReference>
<dbReference type="EMBL" id="JOJR01000068">
    <property type="protein sequence ID" value="RCN47064.1"/>
    <property type="molecule type" value="Genomic_DNA"/>
</dbReference>
<feature type="transmembrane region" description="Helical" evidence="27">
    <location>
        <begin position="1744"/>
        <end position="1763"/>
    </location>
</feature>
<dbReference type="Pfam" id="PF12349">
    <property type="entry name" value="Sterol-sensing"/>
    <property type="match status" value="1"/>
</dbReference>
<evidence type="ECO:0000256" key="12">
    <source>
        <dbReference type="ARBA" id="ARBA00022801"/>
    </source>
</evidence>
<dbReference type="GO" id="GO:0005789">
    <property type="term" value="C:endoplasmic reticulum membrane"/>
    <property type="evidence" value="ECO:0007669"/>
    <property type="project" value="InterPro"/>
</dbReference>
<feature type="transmembrane region" description="Helical" evidence="27">
    <location>
        <begin position="1942"/>
        <end position="1962"/>
    </location>
</feature>
<dbReference type="InterPro" id="IPR024969">
    <property type="entry name" value="EIF3F/CSN6-like_C"/>
</dbReference>
<evidence type="ECO:0000256" key="15">
    <source>
        <dbReference type="ARBA" id="ARBA00022989"/>
    </source>
</evidence>
<evidence type="ECO:0000256" key="24">
    <source>
        <dbReference type="ARBA" id="ARBA00048040"/>
    </source>
</evidence>
<dbReference type="InterPro" id="IPR030225">
    <property type="entry name" value="SCAP"/>
</dbReference>
<keyword evidence="8" id="KW-0053">Apoptosis</keyword>
<dbReference type="InterPro" id="IPR057041">
    <property type="entry name" value="SCAP_N"/>
</dbReference>
<evidence type="ECO:0000256" key="20">
    <source>
        <dbReference type="ARBA" id="ARBA00023134"/>
    </source>
</evidence>
<evidence type="ECO:0000256" key="18">
    <source>
        <dbReference type="ARBA" id="ARBA00023121"/>
    </source>
</evidence>